<accession>A0ABQ3ATM1</accession>
<evidence type="ECO:0000256" key="3">
    <source>
        <dbReference type="ARBA" id="ARBA00022692"/>
    </source>
</evidence>
<proteinExistence type="predicted"/>
<evidence type="ECO:0000313" key="9">
    <source>
        <dbReference type="Proteomes" id="UP000619761"/>
    </source>
</evidence>
<evidence type="ECO:0000256" key="7">
    <source>
        <dbReference type="SAM" id="Phobius"/>
    </source>
</evidence>
<comment type="caution">
    <text evidence="8">The sequence shown here is derived from an EMBL/GenBank/DDBJ whole genome shotgun (WGS) entry which is preliminary data.</text>
</comment>
<protein>
    <submittedName>
        <fullName evidence="8">Membrane protein</fullName>
    </submittedName>
</protein>
<comment type="subcellular location">
    <subcellularLocation>
        <location evidence="1">Cell membrane</location>
        <topology evidence="1">Multi-pass membrane protein</topology>
    </subcellularLocation>
</comment>
<keyword evidence="5 7" id="KW-0472">Membrane</keyword>
<sequence>MSREKLWKWTKRVLTLFFFILVPIFLFMLIKHVDWHEVKEALQNLKPTSLLLGLLVALISYNVYGSYDVLGRKYAGHSLPIRQILCVAQVCYAFTLNLSYWVGGFALRFRLYSRLGLDTPTITKVFSLSVITNWLGYTLLAGIIFSLRLPDLPENWKIGETGLQLVGVVLLLIASTYLLACKFSRRRSWKFRKHEINLPAFTLALTQATLAAINWSLMALLVYILLPAKVDYLTVLSTLLISSLAGAIAHIPAGLGVLEAVFVAMLQHKLSHGSIIAALIGYRVIYFLIPLGVATITYLILESRAKKLRANNVAEKSSNNSSPSSSFGTQP</sequence>
<evidence type="ECO:0000256" key="2">
    <source>
        <dbReference type="ARBA" id="ARBA00022475"/>
    </source>
</evidence>
<name>A0ABQ3ATM1_9GAMM</name>
<dbReference type="PANTHER" id="PTHR39087:SF2">
    <property type="entry name" value="UPF0104 MEMBRANE PROTEIN MJ1595"/>
    <property type="match status" value="1"/>
</dbReference>
<feature type="transmembrane region" description="Helical" evidence="7">
    <location>
        <begin position="275"/>
        <end position="301"/>
    </location>
</feature>
<feature type="transmembrane region" description="Helical" evidence="7">
    <location>
        <begin position="12"/>
        <end position="30"/>
    </location>
</feature>
<feature type="transmembrane region" description="Helical" evidence="7">
    <location>
        <begin position="122"/>
        <end position="149"/>
    </location>
</feature>
<keyword evidence="4 7" id="KW-1133">Transmembrane helix</keyword>
<feature type="compositionally biased region" description="Low complexity" evidence="6">
    <location>
        <begin position="317"/>
        <end position="331"/>
    </location>
</feature>
<dbReference type="Pfam" id="PF03706">
    <property type="entry name" value="LPG_synthase_TM"/>
    <property type="match status" value="1"/>
</dbReference>
<gene>
    <name evidence="8" type="ORF">GCM10011613_09330</name>
</gene>
<feature type="transmembrane region" description="Helical" evidence="7">
    <location>
        <begin position="161"/>
        <end position="180"/>
    </location>
</feature>
<dbReference type="PANTHER" id="PTHR39087">
    <property type="entry name" value="UPF0104 MEMBRANE PROTEIN MJ1595"/>
    <property type="match status" value="1"/>
</dbReference>
<evidence type="ECO:0000256" key="5">
    <source>
        <dbReference type="ARBA" id="ARBA00023136"/>
    </source>
</evidence>
<evidence type="ECO:0000256" key="1">
    <source>
        <dbReference type="ARBA" id="ARBA00004651"/>
    </source>
</evidence>
<dbReference type="RefSeq" id="WP_189416380.1">
    <property type="nucleotide sequence ID" value="NZ_BMYZ01000001.1"/>
</dbReference>
<dbReference type="EMBL" id="BMYZ01000001">
    <property type="protein sequence ID" value="GGY67348.1"/>
    <property type="molecule type" value="Genomic_DNA"/>
</dbReference>
<keyword evidence="2" id="KW-1003">Cell membrane</keyword>
<evidence type="ECO:0000313" key="8">
    <source>
        <dbReference type="EMBL" id="GGY67348.1"/>
    </source>
</evidence>
<dbReference type="InterPro" id="IPR022791">
    <property type="entry name" value="L-PG_synthase/AglD"/>
</dbReference>
<evidence type="ECO:0000256" key="4">
    <source>
        <dbReference type="ARBA" id="ARBA00022989"/>
    </source>
</evidence>
<keyword evidence="3 7" id="KW-0812">Transmembrane</keyword>
<feature type="transmembrane region" description="Helical" evidence="7">
    <location>
        <begin position="233"/>
        <end position="255"/>
    </location>
</feature>
<keyword evidence="9" id="KW-1185">Reference proteome</keyword>
<feature type="transmembrane region" description="Helical" evidence="7">
    <location>
        <begin position="50"/>
        <end position="70"/>
    </location>
</feature>
<feature type="region of interest" description="Disordered" evidence="6">
    <location>
        <begin position="312"/>
        <end position="331"/>
    </location>
</feature>
<dbReference type="Proteomes" id="UP000619761">
    <property type="component" value="Unassembled WGS sequence"/>
</dbReference>
<organism evidence="8 9">
    <name type="scientific">Cellvibrio zantedeschiae</name>
    <dbReference type="NCBI Taxonomy" id="1237077"/>
    <lineage>
        <taxon>Bacteria</taxon>
        <taxon>Pseudomonadati</taxon>
        <taxon>Pseudomonadota</taxon>
        <taxon>Gammaproteobacteria</taxon>
        <taxon>Cellvibrionales</taxon>
        <taxon>Cellvibrionaceae</taxon>
        <taxon>Cellvibrio</taxon>
    </lineage>
</organism>
<reference evidence="9" key="1">
    <citation type="journal article" date="2019" name="Int. J. Syst. Evol. Microbiol.">
        <title>The Global Catalogue of Microorganisms (GCM) 10K type strain sequencing project: providing services to taxonomists for standard genome sequencing and annotation.</title>
        <authorList>
            <consortium name="The Broad Institute Genomics Platform"/>
            <consortium name="The Broad Institute Genome Sequencing Center for Infectious Disease"/>
            <person name="Wu L."/>
            <person name="Ma J."/>
        </authorList>
    </citation>
    <scope>NUCLEOTIDE SEQUENCE [LARGE SCALE GENOMIC DNA]</scope>
    <source>
        <strain evidence="9">KCTC 32239</strain>
    </source>
</reference>
<feature type="transmembrane region" description="Helical" evidence="7">
    <location>
        <begin position="200"/>
        <end position="226"/>
    </location>
</feature>
<evidence type="ECO:0000256" key="6">
    <source>
        <dbReference type="SAM" id="MobiDB-lite"/>
    </source>
</evidence>